<evidence type="ECO:0000313" key="1">
    <source>
        <dbReference type="EMBL" id="KAK3730559.1"/>
    </source>
</evidence>
<organism evidence="1 2">
    <name type="scientific">Elysia crispata</name>
    <name type="common">lettuce slug</name>
    <dbReference type="NCBI Taxonomy" id="231223"/>
    <lineage>
        <taxon>Eukaryota</taxon>
        <taxon>Metazoa</taxon>
        <taxon>Spiralia</taxon>
        <taxon>Lophotrochozoa</taxon>
        <taxon>Mollusca</taxon>
        <taxon>Gastropoda</taxon>
        <taxon>Heterobranchia</taxon>
        <taxon>Euthyneura</taxon>
        <taxon>Panpulmonata</taxon>
        <taxon>Sacoglossa</taxon>
        <taxon>Placobranchoidea</taxon>
        <taxon>Plakobranchidae</taxon>
        <taxon>Elysia</taxon>
    </lineage>
</organism>
<accession>A0AAE1CRI8</accession>
<name>A0AAE1CRI8_9GAST</name>
<proteinExistence type="predicted"/>
<gene>
    <name evidence="1" type="ORF">RRG08_006408</name>
</gene>
<keyword evidence="2" id="KW-1185">Reference proteome</keyword>
<protein>
    <submittedName>
        <fullName evidence="1">Uncharacterized protein</fullName>
    </submittedName>
</protein>
<comment type="caution">
    <text evidence="1">The sequence shown here is derived from an EMBL/GenBank/DDBJ whole genome shotgun (WGS) entry which is preliminary data.</text>
</comment>
<reference evidence="1" key="1">
    <citation type="journal article" date="2023" name="G3 (Bethesda)">
        <title>A reference genome for the long-term kleptoplast-retaining sea slug Elysia crispata morphotype clarki.</title>
        <authorList>
            <person name="Eastman K.E."/>
            <person name="Pendleton A.L."/>
            <person name="Shaikh M.A."/>
            <person name="Suttiyut T."/>
            <person name="Ogas R."/>
            <person name="Tomko P."/>
            <person name="Gavelis G."/>
            <person name="Widhalm J.R."/>
            <person name="Wisecaver J.H."/>
        </authorList>
    </citation>
    <scope>NUCLEOTIDE SEQUENCE</scope>
    <source>
        <strain evidence="1">ECLA1</strain>
    </source>
</reference>
<evidence type="ECO:0000313" key="2">
    <source>
        <dbReference type="Proteomes" id="UP001283361"/>
    </source>
</evidence>
<dbReference type="EMBL" id="JAWDGP010007073">
    <property type="protein sequence ID" value="KAK3730559.1"/>
    <property type="molecule type" value="Genomic_DNA"/>
</dbReference>
<dbReference type="Proteomes" id="UP001283361">
    <property type="component" value="Unassembled WGS sequence"/>
</dbReference>
<sequence>MTWATASSAPNSVMTTETTVMTTETTALNGKIYTFSSILCTKMMVSRSKKELLIGDVIRGVCMISWFCQEE</sequence>
<dbReference type="AlphaFoldDB" id="A0AAE1CRI8"/>